<evidence type="ECO:0000313" key="2">
    <source>
        <dbReference type="EMBL" id="EKX66223.1"/>
    </source>
</evidence>
<accession>L1L0S7</accession>
<feature type="compositionally biased region" description="Low complexity" evidence="1">
    <location>
        <begin position="7"/>
        <end position="18"/>
    </location>
</feature>
<dbReference type="EMBL" id="AEJC01000235">
    <property type="protein sequence ID" value="EKX66223.1"/>
    <property type="molecule type" value="Genomic_DNA"/>
</dbReference>
<dbReference type="Proteomes" id="UP000010411">
    <property type="component" value="Unassembled WGS sequence"/>
</dbReference>
<keyword evidence="3" id="KW-1185">Reference proteome</keyword>
<evidence type="ECO:0000256" key="1">
    <source>
        <dbReference type="SAM" id="MobiDB-lite"/>
    </source>
</evidence>
<name>L1L0S7_9ACTN</name>
<sequence>MSVAVHATTSSGCACSAAGGSGSRAMPARMPRPAYDCRGARGRGVQGRGLRGESEACGGGSERRSRRGRSRGPPSKGGPARDRLGTCTAWTLA</sequence>
<proteinExistence type="predicted"/>
<dbReference type="AlphaFoldDB" id="L1L0S7"/>
<gene>
    <name evidence="2" type="ORF">STRIP9103_04559</name>
</gene>
<evidence type="ECO:0000313" key="3">
    <source>
        <dbReference type="Proteomes" id="UP000010411"/>
    </source>
</evidence>
<feature type="region of interest" description="Disordered" evidence="1">
    <location>
        <begin position="1"/>
        <end position="85"/>
    </location>
</feature>
<comment type="caution">
    <text evidence="2">The sequence shown here is derived from an EMBL/GenBank/DDBJ whole genome shotgun (WGS) entry which is preliminary data.</text>
</comment>
<reference evidence="2 3" key="1">
    <citation type="submission" date="2012-11" db="EMBL/GenBank/DDBJ databases">
        <authorList>
            <person name="Huguet-Tapia J.C."/>
            <person name="Durkin A.S."/>
            <person name="Pettis G.S."/>
            <person name="Badger J.H."/>
        </authorList>
    </citation>
    <scope>NUCLEOTIDE SEQUENCE [LARGE SCALE GENOMIC DNA]</scope>
    <source>
        <strain evidence="2 3">91-03</strain>
    </source>
</reference>
<organism evidence="2 3">
    <name type="scientific">Streptomyces ipomoeae 91-03</name>
    <dbReference type="NCBI Taxonomy" id="698759"/>
    <lineage>
        <taxon>Bacteria</taxon>
        <taxon>Bacillati</taxon>
        <taxon>Actinomycetota</taxon>
        <taxon>Actinomycetes</taxon>
        <taxon>Kitasatosporales</taxon>
        <taxon>Streptomycetaceae</taxon>
        <taxon>Streptomyces</taxon>
    </lineage>
</organism>
<protein>
    <submittedName>
        <fullName evidence="2">Uncharacterized protein</fullName>
    </submittedName>
</protein>
<dbReference type="PATRIC" id="fig|698759.3.peg.3138"/>